<dbReference type="HAMAP" id="MF_00210">
    <property type="entry name" value="EPSP_synth"/>
    <property type="match status" value="1"/>
</dbReference>
<dbReference type="FunFam" id="3.65.10.10:FF:000011">
    <property type="entry name" value="3-phosphoshikimate 1-carboxyvinyltransferase"/>
    <property type="match status" value="1"/>
</dbReference>
<sequence length="453" mass="47632">MGRLGAMTSPHPHWSAPFRGRVPVDAHVTIPGSKSVTNRALILAAQAKSPSILRKPLVSRDSELMSAGLVAMGVGIEDKGDHWIVTPPARLTGPAHIDVGNAGTVMRFLPPLAALAHGDITFDGDPRSYERPIGPVIKALEELGAEIDHGGRYSLPMVIKAKGSLGEGSLGEGSLGEGSLGESSQRETNLLIDASASSQFLSALLLIAPSMSNGLTVTHQGAPLPSMPHIEMTVAMLRQFGATVTVDSSAATWRVESGELHGVDLTIEPDLSNAAPFISLAMVCGGSITVNDWPRVTTQPGDQLREIFATMGATVEYTDKGVKFTGGPSIHGIDIDLHDVGELTPSIAALAALADSPSHLRGIAHLRLHETDRLTALTTELNALGGNVTEESSALHITPSALHQGIFHTYEDHRLATAGAVIGLVVEGIEVENIATTRKTLTDFPGLWNSLLN</sequence>
<dbReference type="InterPro" id="IPR013792">
    <property type="entry name" value="RNA3'P_cycl/enolpyr_Trfase_a/b"/>
</dbReference>
<proteinExistence type="inferred from homology"/>
<protein>
    <recommendedName>
        <fullName evidence="3">3-phosphoshikimate 1-carboxyvinyltransferase</fullName>
        <ecNumber evidence="3">2.5.1.19</ecNumber>
    </recommendedName>
</protein>
<dbReference type="PANTHER" id="PTHR21090:SF5">
    <property type="entry name" value="PENTAFUNCTIONAL AROM POLYPEPTIDE"/>
    <property type="match status" value="1"/>
</dbReference>
<dbReference type="InterPro" id="IPR036968">
    <property type="entry name" value="Enolpyruvate_Tfrase_sf"/>
</dbReference>
<reference evidence="10" key="1">
    <citation type="submission" date="2020-05" db="EMBL/GenBank/DDBJ databases">
        <authorList>
            <person name="Chiriac C."/>
            <person name="Salcher M."/>
            <person name="Ghai R."/>
            <person name="Kavagutti S V."/>
        </authorList>
    </citation>
    <scope>NUCLEOTIDE SEQUENCE</scope>
</reference>
<organism evidence="10">
    <name type="scientific">freshwater metagenome</name>
    <dbReference type="NCBI Taxonomy" id="449393"/>
    <lineage>
        <taxon>unclassified sequences</taxon>
        <taxon>metagenomes</taxon>
        <taxon>ecological metagenomes</taxon>
    </lineage>
</organism>
<dbReference type="PROSITE" id="PS00104">
    <property type="entry name" value="EPSP_SYNTHASE_1"/>
    <property type="match status" value="1"/>
</dbReference>
<evidence type="ECO:0000259" key="9">
    <source>
        <dbReference type="Pfam" id="PF00275"/>
    </source>
</evidence>
<dbReference type="CDD" id="cd01556">
    <property type="entry name" value="EPSP_synthase"/>
    <property type="match status" value="1"/>
</dbReference>
<dbReference type="Pfam" id="PF00275">
    <property type="entry name" value="EPSP_synthase"/>
    <property type="match status" value="1"/>
</dbReference>
<keyword evidence="7" id="KW-0057">Aromatic amino acid biosynthesis</keyword>
<evidence type="ECO:0000256" key="2">
    <source>
        <dbReference type="ARBA" id="ARBA00009948"/>
    </source>
</evidence>
<evidence type="ECO:0000256" key="1">
    <source>
        <dbReference type="ARBA" id="ARBA00004811"/>
    </source>
</evidence>
<evidence type="ECO:0000256" key="3">
    <source>
        <dbReference type="ARBA" id="ARBA00012450"/>
    </source>
</evidence>
<dbReference type="EMBL" id="CAESAK010000049">
    <property type="protein sequence ID" value="CAB4335294.1"/>
    <property type="molecule type" value="Genomic_DNA"/>
</dbReference>
<keyword evidence="5" id="KW-0028">Amino-acid biosynthesis</keyword>
<keyword evidence="4" id="KW-0963">Cytoplasm</keyword>
<evidence type="ECO:0000256" key="5">
    <source>
        <dbReference type="ARBA" id="ARBA00022605"/>
    </source>
</evidence>
<evidence type="ECO:0000313" key="10">
    <source>
        <dbReference type="EMBL" id="CAB4335294.1"/>
    </source>
</evidence>
<evidence type="ECO:0000256" key="7">
    <source>
        <dbReference type="ARBA" id="ARBA00023141"/>
    </source>
</evidence>
<dbReference type="PANTHER" id="PTHR21090">
    <property type="entry name" value="AROM/DEHYDROQUINATE SYNTHASE"/>
    <property type="match status" value="1"/>
</dbReference>
<dbReference type="PROSITE" id="PS00885">
    <property type="entry name" value="EPSP_SYNTHASE_2"/>
    <property type="match status" value="1"/>
</dbReference>
<dbReference type="GO" id="GO:0008652">
    <property type="term" value="P:amino acid biosynthetic process"/>
    <property type="evidence" value="ECO:0007669"/>
    <property type="project" value="UniProtKB-KW"/>
</dbReference>
<dbReference type="InterPro" id="IPR023193">
    <property type="entry name" value="EPSP_synthase_CS"/>
</dbReference>
<dbReference type="InterPro" id="IPR001986">
    <property type="entry name" value="Enolpyruvate_Tfrase_dom"/>
</dbReference>
<dbReference type="SUPFAM" id="SSF55205">
    <property type="entry name" value="EPT/RTPC-like"/>
    <property type="match status" value="1"/>
</dbReference>
<keyword evidence="6" id="KW-0808">Transferase</keyword>
<dbReference type="PIRSF" id="PIRSF000505">
    <property type="entry name" value="EPSPS"/>
    <property type="match status" value="1"/>
</dbReference>
<dbReference type="AlphaFoldDB" id="A0A6J5YYG6"/>
<feature type="domain" description="Enolpyruvate transferase" evidence="9">
    <location>
        <begin position="20"/>
        <end position="445"/>
    </location>
</feature>
<comment type="pathway">
    <text evidence="1">Metabolic intermediate biosynthesis; chorismate biosynthesis; chorismate from D-erythrose 4-phosphate and phosphoenolpyruvate: step 6/7.</text>
</comment>
<dbReference type="GO" id="GO:0009073">
    <property type="term" value="P:aromatic amino acid family biosynthetic process"/>
    <property type="evidence" value="ECO:0007669"/>
    <property type="project" value="UniProtKB-KW"/>
</dbReference>
<comment type="catalytic activity">
    <reaction evidence="8">
        <text>3-phosphoshikimate + phosphoenolpyruvate = 5-O-(1-carboxyvinyl)-3-phosphoshikimate + phosphate</text>
        <dbReference type="Rhea" id="RHEA:21256"/>
        <dbReference type="ChEBI" id="CHEBI:43474"/>
        <dbReference type="ChEBI" id="CHEBI:57701"/>
        <dbReference type="ChEBI" id="CHEBI:58702"/>
        <dbReference type="ChEBI" id="CHEBI:145989"/>
        <dbReference type="EC" id="2.5.1.19"/>
    </reaction>
    <physiologicalReaction direction="left-to-right" evidence="8">
        <dbReference type="Rhea" id="RHEA:21257"/>
    </physiologicalReaction>
</comment>
<dbReference type="GO" id="GO:0003866">
    <property type="term" value="F:3-phosphoshikimate 1-carboxyvinyltransferase activity"/>
    <property type="evidence" value="ECO:0007669"/>
    <property type="project" value="UniProtKB-EC"/>
</dbReference>
<evidence type="ECO:0000256" key="8">
    <source>
        <dbReference type="ARBA" id="ARBA00044633"/>
    </source>
</evidence>
<name>A0A6J5YYG6_9ZZZZ</name>
<gene>
    <name evidence="10" type="ORF">UFOPK3775_00503</name>
</gene>
<dbReference type="Gene3D" id="3.65.10.10">
    <property type="entry name" value="Enolpyruvate transferase domain"/>
    <property type="match status" value="2"/>
</dbReference>
<dbReference type="InterPro" id="IPR006264">
    <property type="entry name" value="EPSP_synthase"/>
</dbReference>
<evidence type="ECO:0000256" key="4">
    <source>
        <dbReference type="ARBA" id="ARBA00022490"/>
    </source>
</evidence>
<dbReference type="FunFam" id="3.65.10.10:FF:000010">
    <property type="entry name" value="3-phosphoshikimate 1-carboxyvinyltransferase"/>
    <property type="match status" value="1"/>
</dbReference>
<evidence type="ECO:0000256" key="6">
    <source>
        <dbReference type="ARBA" id="ARBA00022679"/>
    </source>
</evidence>
<dbReference type="GO" id="GO:0009423">
    <property type="term" value="P:chorismate biosynthetic process"/>
    <property type="evidence" value="ECO:0007669"/>
    <property type="project" value="UniProtKB-UniPathway"/>
</dbReference>
<accession>A0A6J5YYG6</accession>
<dbReference type="UniPathway" id="UPA00053">
    <property type="reaction ID" value="UER00089"/>
</dbReference>
<comment type="similarity">
    <text evidence="2">Belongs to the EPSP synthase family.</text>
</comment>
<dbReference type="EC" id="2.5.1.19" evidence="3"/>